<evidence type="ECO:0000256" key="9">
    <source>
        <dbReference type="RuleBase" id="RU363093"/>
    </source>
</evidence>
<dbReference type="Proteomes" id="UP000286907">
    <property type="component" value="Chromosome"/>
</dbReference>
<dbReference type="EMBL" id="CP029684">
    <property type="protein sequence ID" value="QAS70285.1"/>
    <property type="molecule type" value="Genomic_DNA"/>
</dbReference>
<dbReference type="InterPro" id="IPR016084">
    <property type="entry name" value="Haem_Oase-like_multi-hlx"/>
</dbReference>
<organism evidence="11 12">
    <name type="scientific">Oenococcus sicerae</name>
    <dbReference type="NCBI Taxonomy" id="2203724"/>
    <lineage>
        <taxon>Bacteria</taxon>
        <taxon>Bacillati</taxon>
        <taxon>Bacillota</taxon>
        <taxon>Bacilli</taxon>
        <taxon>Lactobacillales</taxon>
        <taxon>Lactobacillaceae</taxon>
        <taxon>Oenococcus</taxon>
    </lineage>
</organism>
<dbReference type="SUPFAM" id="SSF48613">
    <property type="entry name" value="Heme oxygenase-like"/>
    <property type="match status" value="1"/>
</dbReference>
<comment type="pathway">
    <text evidence="2 9">Cofactor biosynthesis; thiamine diphosphate biosynthesis.</text>
</comment>
<evidence type="ECO:0000256" key="8">
    <source>
        <dbReference type="ARBA" id="ARBA00048337"/>
    </source>
</evidence>
<comment type="similarity">
    <text evidence="3 9">Belongs to the TenA family.</text>
</comment>
<reference evidence="11 12" key="1">
    <citation type="journal article" date="2019" name="Syst. Appl. Microbiol.">
        <title>Oenococcus sicerae sp. nov., isolated from French cider.</title>
        <authorList>
            <person name="Cousin F.J."/>
            <person name="Le Guellec R."/>
            <person name="Chagnot C."/>
            <person name="Goux D."/>
            <person name="Dalmasso M."/>
            <person name="Laplace J.M."/>
            <person name="Cretenet M."/>
        </authorList>
    </citation>
    <scope>NUCLEOTIDE SEQUENCE [LARGE SCALE GENOMIC DNA]</scope>
    <source>
        <strain evidence="11 12">UCMA 15228</strain>
    </source>
</reference>
<evidence type="ECO:0000256" key="6">
    <source>
        <dbReference type="ARBA" id="ARBA00013647"/>
    </source>
</evidence>
<evidence type="ECO:0000256" key="2">
    <source>
        <dbReference type="ARBA" id="ARBA00004948"/>
    </source>
</evidence>
<dbReference type="InterPro" id="IPR004305">
    <property type="entry name" value="Thiaminase-2/PQQC"/>
</dbReference>
<evidence type="ECO:0000256" key="5">
    <source>
        <dbReference type="ARBA" id="ARBA00012684"/>
    </source>
</evidence>
<dbReference type="InterPro" id="IPR050967">
    <property type="entry name" value="Thiamine_Salvage_TenA"/>
</dbReference>
<feature type="domain" description="Thiaminase-2/PQQC" evidence="10">
    <location>
        <begin position="10"/>
        <end position="218"/>
    </location>
</feature>
<evidence type="ECO:0000256" key="1">
    <source>
        <dbReference type="ARBA" id="ARBA00001881"/>
    </source>
</evidence>
<keyword evidence="9" id="KW-0378">Hydrolase</keyword>
<protein>
    <recommendedName>
        <fullName evidence="6 9">Aminopyrimidine aminohydrolase</fullName>
        <ecNumber evidence="5 9">3.5.99.2</ecNumber>
    </recommendedName>
</protein>
<dbReference type="EC" id="3.5.99.2" evidence="5 9"/>
<evidence type="ECO:0000313" key="11">
    <source>
        <dbReference type="EMBL" id="QAS70285.1"/>
    </source>
</evidence>
<name>A0ABX5QNC3_9LACO</name>
<evidence type="ECO:0000256" key="4">
    <source>
        <dbReference type="ARBA" id="ARBA00011881"/>
    </source>
</evidence>
<evidence type="ECO:0000313" key="12">
    <source>
        <dbReference type="Proteomes" id="UP000286907"/>
    </source>
</evidence>
<evidence type="ECO:0000259" key="10">
    <source>
        <dbReference type="Pfam" id="PF03070"/>
    </source>
</evidence>
<evidence type="ECO:0000256" key="7">
    <source>
        <dbReference type="ARBA" id="ARBA00022977"/>
    </source>
</evidence>
<dbReference type="InterPro" id="IPR027574">
    <property type="entry name" value="Thiaminase_II"/>
</dbReference>
<keyword evidence="12" id="KW-1185">Reference proteome</keyword>
<comment type="catalytic activity">
    <reaction evidence="8 9">
        <text>thiamine + H2O = 5-(2-hydroxyethyl)-4-methylthiazole + 4-amino-5-hydroxymethyl-2-methylpyrimidine + H(+)</text>
        <dbReference type="Rhea" id="RHEA:17509"/>
        <dbReference type="ChEBI" id="CHEBI:15377"/>
        <dbReference type="ChEBI" id="CHEBI:15378"/>
        <dbReference type="ChEBI" id="CHEBI:16892"/>
        <dbReference type="ChEBI" id="CHEBI:17957"/>
        <dbReference type="ChEBI" id="CHEBI:18385"/>
        <dbReference type="EC" id="3.5.99.2"/>
    </reaction>
</comment>
<accession>A0ABX5QNC3</accession>
<dbReference type="PANTHER" id="PTHR43198">
    <property type="entry name" value="BIFUNCTIONAL TH2 PROTEIN"/>
    <property type="match status" value="1"/>
</dbReference>
<proteinExistence type="inferred from homology"/>
<dbReference type="PANTHER" id="PTHR43198:SF2">
    <property type="entry name" value="SI:CH1073-67J19.1-RELATED"/>
    <property type="match status" value="1"/>
</dbReference>
<comment type="function">
    <text evidence="9">Catalyzes an amino-pyrimidine hydrolysis reaction at the C5' of the pyrimidine moiety of thiamine compounds, a reaction that is part of a thiamine salvage pathway.</text>
</comment>
<keyword evidence="7 9" id="KW-0784">Thiamine biosynthesis</keyword>
<gene>
    <name evidence="11" type="primary">tenA</name>
    <name evidence="11" type="ORF">DLJ48_07000</name>
</gene>
<evidence type="ECO:0000256" key="3">
    <source>
        <dbReference type="ARBA" id="ARBA00010264"/>
    </source>
</evidence>
<dbReference type="Gene3D" id="1.20.910.10">
    <property type="entry name" value="Heme oxygenase-like"/>
    <property type="match status" value="1"/>
</dbReference>
<dbReference type="Pfam" id="PF03070">
    <property type="entry name" value="TENA_THI-4"/>
    <property type="match status" value="1"/>
</dbReference>
<comment type="subunit">
    <text evidence="4">Homotetramer.</text>
</comment>
<comment type="catalytic activity">
    <reaction evidence="1 9">
        <text>4-amino-5-aminomethyl-2-methylpyrimidine + H2O = 4-amino-5-hydroxymethyl-2-methylpyrimidine + NH4(+)</text>
        <dbReference type="Rhea" id="RHEA:31799"/>
        <dbReference type="ChEBI" id="CHEBI:15377"/>
        <dbReference type="ChEBI" id="CHEBI:16892"/>
        <dbReference type="ChEBI" id="CHEBI:28938"/>
        <dbReference type="ChEBI" id="CHEBI:63416"/>
        <dbReference type="EC" id="3.5.99.2"/>
    </reaction>
</comment>
<dbReference type="NCBIfam" id="TIGR04306">
    <property type="entry name" value="salvage_TenA"/>
    <property type="match status" value="1"/>
</dbReference>
<dbReference type="CDD" id="cd19360">
    <property type="entry name" value="TenA_C_SaTenA-like"/>
    <property type="match status" value="1"/>
</dbReference>
<sequence length="246" mass="28835">MFSDDLKKMARPILEEIYHHPFVTGIAKGQVAKKALIFYVEQDYRYLTEFIKIYANAIIKLDSRQDMAFFSDAINFILNNESFPHQVFCQIADVDYKKLQHADPAPKAYLYKSHMHQAVDTGSLLTVLAAFQPCPWTYTEIAKKQISEGANNQRNPFTPWINFYGESSDDGNEPLANQIFLWMDRLAARSSDKEKNQARDFFLKSCELEWQFWEEAYYQQDWRFKKSHSTASGDFIKWSNSNIQKF</sequence>